<feature type="compositionally biased region" description="Low complexity" evidence="1">
    <location>
        <begin position="136"/>
        <end position="146"/>
    </location>
</feature>
<protein>
    <recommendedName>
        <fullName evidence="5">Extracellular membrane protein CFEM domain-containing protein</fullName>
    </recommendedName>
</protein>
<feature type="region of interest" description="Disordered" evidence="1">
    <location>
        <begin position="211"/>
        <end position="235"/>
    </location>
</feature>
<evidence type="ECO:0000256" key="1">
    <source>
        <dbReference type="SAM" id="MobiDB-lite"/>
    </source>
</evidence>
<evidence type="ECO:0000256" key="2">
    <source>
        <dbReference type="SAM" id="SignalP"/>
    </source>
</evidence>
<organism evidence="3 4">
    <name type="scientific">Ascobolus immersus RN42</name>
    <dbReference type="NCBI Taxonomy" id="1160509"/>
    <lineage>
        <taxon>Eukaryota</taxon>
        <taxon>Fungi</taxon>
        <taxon>Dikarya</taxon>
        <taxon>Ascomycota</taxon>
        <taxon>Pezizomycotina</taxon>
        <taxon>Pezizomycetes</taxon>
        <taxon>Pezizales</taxon>
        <taxon>Ascobolaceae</taxon>
        <taxon>Ascobolus</taxon>
    </lineage>
</organism>
<accession>A0A3N4HFU9</accession>
<reference evidence="3 4" key="1">
    <citation type="journal article" date="2018" name="Nat. Ecol. Evol.">
        <title>Pezizomycetes genomes reveal the molecular basis of ectomycorrhizal truffle lifestyle.</title>
        <authorList>
            <person name="Murat C."/>
            <person name="Payen T."/>
            <person name="Noel B."/>
            <person name="Kuo A."/>
            <person name="Morin E."/>
            <person name="Chen J."/>
            <person name="Kohler A."/>
            <person name="Krizsan K."/>
            <person name="Balestrini R."/>
            <person name="Da Silva C."/>
            <person name="Montanini B."/>
            <person name="Hainaut M."/>
            <person name="Levati E."/>
            <person name="Barry K.W."/>
            <person name="Belfiori B."/>
            <person name="Cichocki N."/>
            <person name="Clum A."/>
            <person name="Dockter R.B."/>
            <person name="Fauchery L."/>
            <person name="Guy J."/>
            <person name="Iotti M."/>
            <person name="Le Tacon F."/>
            <person name="Lindquist E.A."/>
            <person name="Lipzen A."/>
            <person name="Malagnac F."/>
            <person name="Mello A."/>
            <person name="Molinier V."/>
            <person name="Miyauchi S."/>
            <person name="Poulain J."/>
            <person name="Riccioni C."/>
            <person name="Rubini A."/>
            <person name="Sitrit Y."/>
            <person name="Splivallo R."/>
            <person name="Traeger S."/>
            <person name="Wang M."/>
            <person name="Zifcakova L."/>
            <person name="Wipf D."/>
            <person name="Zambonelli A."/>
            <person name="Paolocci F."/>
            <person name="Nowrousian M."/>
            <person name="Ottonello S."/>
            <person name="Baldrian P."/>
            <person name="Spatafora J.W."/>
            <person name="Henrissat B."/>
            <person name="Nagy L.G."/>
            <person name="Aury J.M."/>
            <person name="Wincker P."/>
            <person name="Grigoriev I.V."/>
            <person name="Bonfante P."/>
            <person name="Martin F.M."/>
        </authorList>
    </citation>
    <scope>NUCLEOTIDE SEQUENCE [LARGE SCALE GENOMIC DNA]</scope>
    <source>
        <strain evidence="3 4">RN42</strain>
    </source>
</reference>
<dbReference type="Proteomes" id="UP000275078">
    <property type="component" value="Unassembled WGS sequence"/>
</dbReference>
<proteinExistence type="predicted"/>
<feature type="compositionally biased region" description="Polar residues" evidence="1">
    <location>
        <begin position="213"/>
        <end position="225"/>
    </location>
</feature>
<keyword evidence="4" id="KW-1185">Reference proteome</keyword>
<keyword evidence="2" id="KW-0732">Signal</keyword>
<evidence type="ECO:0008006" key="5">
    <source>
        <dbReference type="Google" id="ProtNLM"/>
    </source>
</evidence>
<dbReference type="EMBL" id="ML119902">
    <property type="protein sequence ID" value="RPA71748.1"/>
    <property type="molecule type" value="Genomic_DNA"/>
</dbReference>
<gene>
    <name evidence="3" type="ORF">BJ508DRAFT_335731</name>
</gene>
<evidence type="ECO:0000313" key="4">
    <source>
        <dbReference type="Proteomes" id="UP000275078"/>
    </source>
</evidence>
<sequence length="258" mass="27294">MQFSTTLLLTLATLASALPTSTPSAYSLVDIPRINKYSTPAKFLNAFPTCSHECAQTFFNKNGCSDQKSLAAGWGCYCSGRNKDISSQIDAFIKCGDPLCLPTLQGSPIQEAFLMIVQVETACAIWEGEDSTNSGATTPEPTNTATEQHENNSAENTDATEESEQVKPDGQSNAQPQTTTLILSRTAVLTDASGSRSTSVERVELTALVGSDIAQSNPSSPNPTAESEVVDDSNGSSVRMVSITGLILAVSFCFLVFA</sequence>
<name>A0A3N4HFU9_ASCIM</name>
<feature type="chain" id="PRO_5018008541" description="Extracellular membrane protein CFEM domain-containing protein" evidence="2">
    <location>
        <begin position="18"/>
        <end position="258"/>
    </location>
</feature>
<evidence type="ECO:0000313" key="3">
    <source>
        <dbReference type="EMBL" id="RPA71748.1"/>
    </source>
</evidence>
<feature type="signal peptide" evidence="2">
    <location>
        <begin position="1"/>
        <end position="17"/>
    </location>
</feature>
<dbReference type="AlphaFoldDB" id="A0A3N4HFU9"/>
<feature type="region of interest" description="Disordered" evidence="1">
    <location>
        <begin position="130"/>
        <end position="177"/>
    </location>
</feature>